<evidence type="ECO:0000313" key="4">
    <source>
        <dbReference type="EMBL" id="ORY95510.1"/>
    </source>
</evidence>
<accession>A0A1X2HA44</accession>
<protein>
    <submittedName>
        <fullName evidence="4">Uncharacterized protein</fullName>
    </submittedName>
</protein>
<evidence type="ECO:0000313" key="5">
    <source>
        <dbReference type="Proteomes" id="UP000242180"/>
    </source>
</evidence>
<name>A0A1X2HA44_SYNRA</name>
<organism evidence="4 5">
    <name type="scientific">Syncephalastrum racemosum</name>
    <name type="common">Filamentous fungus</name>
    <dbReference type="NCBI Taxonomy" id="13706"/>
    <lineage>
        <taxon>Eukaryota</taxon>
        <taxon>Fungi</taxon>
        <taxon>Fungi incertae sedis</taxon>
        <taxon>Mucoromycota</taxon>
        <taxon>Mucoromycotina</taxon>
        <taxon>Mucoromycetes</taxon>
        <taxon>Mucorales</taxon>
        <taxon>Syncephalastraceae</taxon>
        <taxon>Syncephalastrum</taxon>
    </lineage>
</organism>
<feature type="region of interest" description="Disordered" evidence="1">
    <location>
        <begin position="596"/>
        <end position="627"/>
    </location>
</feature>
<keyword evidence="2" id="KW-1133">Transmembrane helix</keyword>
<reference evidence="4 5" key="1">
    <citation type="submission" date="2016-07" db="EMBL/GenBank/DDBJ databases">
        <title>Pervasive Adenine N6-methylation of Active Genes in Fungi.</title>
        <authorList>
            <consortium name="DOE Joint Genome Institute"/>
            <person name="Mondo S.J."/>
            <person name="Dannebaum R.O."/>
            <person name="Kuo R.C."/>
            <person name="Labutti K."/>
            <person name="Haridas S."/>
            <person name="Kuo A."/>
            <person name="Salamov A."/>
            <person name="Ahrendt S.R."/>
            <person name="Lipzen A."/>
            <person name="Sullivan W."/>
            <person name="Andreopoulos W.B."/>
            <person name="Clum A."/>
            <person name="Lindquist E."/>
            <person name="Daum C."/>
            <person name="Ramamoorthy G.K."/>
            <person name="Gryganskyi A."/>
            <person name="Culley D."/>
            <person name="Magnuson J.K."/>
            <person name="James T.Y."/>
            <person name="O'Malley M.A."/>
            <person name="Stajich J.E."/>
            <person name="Spatafora J.W."/>
            <person name="Visel A."/>
            <person name="Grigoriev I.V."/>
        </authorList>
    </citation>
    <scope>NUCLEOTIDE SEQUENCE [LARGE SCALE GENOMIC DNA]</scope>
    <source>
        <strain evidence="4 5">NRRL 2496</strain>
    </source>
</reference>
<feature type="transmembrane region" description="Helical" evidence="2">
    <location>
        <begin position="632"/>
        <end position="652"/>
    </location>
</feature>
<sequence length="654" mass="70836">MRLAIRCLQIILLQALLLFFLLATHAKAAFALSVSNLVPHSPEPSFPLSSYAIPDTDTNTNNTITTTTTTTATATSTSTSTATASPSHNDHPFSPLQKREPDSTSLADPVTTSIPATATKTTHSPSSHSDTPPPPPPLPTVATNDTNSNHTSSIVDGKAVVKTDLQCDFGDAFCNKVLAAVDGAAQAFSQVVSIKIGILLKVHYYSFCDTACTNGTYAWGAPSSQFTLPYDDGVDQNYVYPQALAKQLAPYSNTSVWADHDIDIEINHDAYLSTVDFDDAKANGWNGTGVPPGGKFWFKGDPPIESDQIDMEYIILHELLHGAGFISSWAAYFYSKSSPFRGLIDDLFDDQDLKMVTPGLSWSVKYGTGPVFISGFQPTMIFDKYLVSLSNNQTTNARNTSLADLGFEMQNFCVQGNQGYIANFVRQFTNTTQSRNAAELFQSLAQENTLSFTFSNPSVGNSTFNADSYLKKTYRNMTLQTGNSATDASTEQFGYTNNRPGLAISHVADFYNTTPDFLMVSSFRNGMNLSAIVDSIYSDIPAIMYNVTLPNGTLQQLPYRSPIGPGILRILDSMGYSTILTRTNYTTNGNAKIARQRSLCDDSSSSTSTSQSPAKKQMSDGHRARSSPATAIGGWLVAFVSIILTTGCYILCVP</sequence>
<proteinExistence type="predicted"/>
<dbReference type="EMBL" id="MCGN01000006">
    <property type="protein sequence ID" value="ORY95510.1"/>
    <property type="molecule type" value="Genomic_DNA"/>
</dbReference>
<dbReference type="STRING" id="13706.A0A1X2HA44"/>
<gene>
    <name evidence="4" type="ORF">BCR43DRAFT_475413</name>
</gene>
<dbReference type="OrthoDB" id="73465at2759"/>
<evidence type="ECO:0000256" key="2">
    <source>
        <dbReference type="SAM" id="Phobius"/>
    </source>
</evidence>
<evidence type="ECO:0000256" key="3">
    <source>
        <dbReference type="SAM" id="SignalP"/>
    </source>
</evidence>
<keyword evidence="5" id="KW-1185">Reference proteome</keyword>
<keyword evidence="2" id="KW-0472">Membrane</keyword>
<feature type="region of interest" description="Disordered" evidence="1">
    <location>
        <begin position="49"/>
        <end position="152"/>
    </location>
</feature>
<evidence type="ECO:0000256" key="1">
    <source>
        <dbReference type="SAM" id="MobiDB-lite"/>
    </source>
</evidence>
<keyword evidence="2" id="KW-0812">Transmembrane</keyword>
<feature type="compositionally biased region" description="Low complexity" evidence="1">
    <location>
        <begin position="52"/>
        <end position="87"/>
    </location>
</feature>
<dbReference type="AlphaFoldDB" id="A0A1X2HA44"/>
<feature type="chain" id="PRO_5012259266" evidence="3">
    <location>
        <begin position="32"/>
        <end position="654"/>
    </location>
</feature>
<feature type="signal peptide" evidence="3">
    <location>
        <begin position="1"/>
        <end position="31"/>
    </location>
</feature>
<dbReference type="InParanoid" id="A0A1X2HA44"/>
<keyword evidence="3" id="KW-0732">Signal</keyword>
<feature type="compositionally biased region" description="Low complexity" evidence="1">
    <location>
        <begin position="603"/>
        <end position="612"/>
    </location>
</feature>
<dbReference type="Proteomes" id="UP000242180">
    <property type="component" value="Unassembled WGS sequence"/>
</dbReference>
<feature type="compositionally biased region" description="Low complexity" evidence="1">
    <location>
        <begin position="111"/>
        <end position="130"/>
    </location>
</feature>
<comment type="caution">
    <text evidence="4">The sequence shown here is derived from an EMBL/GenBank/DDBJ whole genome shotgun (WGS) entry which is preliminary data.</text>
</comment>